<comment type="caution">
    <text evidence="1">The sequence shown here is derived from an EMBL/GenBank/DDBJ whole genome shotgun (WGS) entry which is preliminary data.</text>
</comment>
<organism evidence="1 2">
    <name type="scientific">Eleginops maclovinus</name>
    <name type="common">Patagonian blennie</name>
    <name type="synonym">Eleginus maclovinus</name>
    <dbReference type="NCBI Taxonomy" id="56733"/>
    <lineage>
        <taxon>Eukaryota</taxon>
        <taxon>Metazoa</taxon>
        <taxon>Chordata</taxon>
        <taxon>Craniata</taxon>
        <taxon>Vertebrata</taxon>
        <taxon>Euteleostomi</taxon>
        <taxon>Actinopterygii</taxon>
        <taxon>Neopterygii</taxon>
        <taxon>Teleostei</taxon>
        <taxon>Neoteleostei</taxon>
        <taxon>Acanthomorphata</taxon>
        <taxon>Eupercaria</taxon>
        <taxon>Perciformes</taxon>
        <taxon>Notothenioidei</taxon>
        <taxon>Eleginopidae</taxon>
        <taxon>Eleginops</taxon>
    </lineage>
</organism>
<reference evidence="1 2" key="1">
    <citation type="journal article" date="2023" name="Genes (Basel)">
        <title>Chromosome-Level Genome Assembly and Circadian Gene Repertoire of the Patagonia Blennie Eleginops maclovinus-The Closest Ancestral Proxy of Antarctic Cryonotothenioids.</title>
        <authorList>
            <person name="Cheng C.C."/>
            <person name="Rivera-Colon A.G."/>
            <person name="Minhas B.F."/>
            <person name="Wilson L."/>
            <person name="Rayamajhi N."/>
            <person name="Vargas-Chacoff L."/>
            <person name="Catchen J.M."/>
        </authorList>
    </citation>
    <scope>NUCLEOTIDE SEQUENCE [LARGE SCALE GENOMIC DNA]</scope>
    <source>
        <strain evidence="1">JMC-PN-2008</strain>
    </source>
</reference>
<evidence type="ECO:0000313" key="2">
    <source>
        <dbReference type="Proteomes" id="UP001346869"/>
    </source>
</evidence>
<proteinExistence type="predicted"/>
<name>A0AAN8AW03_ELEMC</name>
<dbReference type="EMBL" id="JAUZQC010000006">
    <property type="protein sequence ID" value="KAK5869802.1"/>
    <property type="molecule type" value="Genomic_DNA"/>
</dbReference>
<sequence>MEGSAALLKQTGAPIRELIGQFGGCEACGRGRGLGEVLAGLEDQRVMRWWSMTGQTVLSRLDGGSR</sequence>
<reference evidence="1 2" key="2">
    <citation type="journal article" date="2023" name="Mol. Biol. Evol.">
        <title>Genomics of Secondarily Temperate Adaptation in the Only Non-Antarctic Icefish.</title>
        <authorList>
            <person name="Rivera-Colon A.G."/>
            <person name="Rayamajhi N."/>
            <person name="Minhas B.F."/>
            <person name="Madrigal G."/>
            <person name="Bilyk K.T."/>
            <person name="Yoon V."/>
            <person name="Hune M."/>
            <person name="Gregory S."/>
            <person name="Cheng C.H.C."/>
            <person name="Catchen J.M."/>
        </authorList>
    </citation>
    <scope>NUCLEOTIDE SEQUENCE [LARGE SCALE GENOMIC DNA]</scope>
    <source>
        <strain evidence="1">JMC-PN-2008</strain>
    </source>
</reference>
<accession>A0AAN8AW03</accession>
<dbReference type="AlphaFoldDB" id="A0AAN8AW03"/>
<evidence type="ECO:0000313" key="1">
    <source>
        <dbReference type="EMBL" id="KAK5869802.1"/>
    </source>
</evidence>
<protein>
    <submittedName>
        <fullName evidence="1">Uncharacterized protein</fullName>
    </submittedName>
</protein>
<dbReference type="Proteomes" id="UP001346869">
    <property type="component" value="Unassembled WGS sequence"/>
</dbReference>
<keyword evidence="2" id="KW-1185">Reference proteome</keyword>
<gene>
    <name evidence="1" type="ORF">PBY51_024492</name>
</gene>